<name>A0A4P6F9K4_9MICO</name>
<gene>
    <name evidence="4" type="ORF">ET445_01975</name>
</gene>
<dbReference type="RefSeq" id="WP_129188356.1">
    <property type="nucleotide sequence ID" value="NZ_CP035491.1"/>
</dbReference>
<feature type="domain" description="N-acetyltransferase" evidence="3">
    <location>
        <begin position="6"/>
        <end position="169"/>
    </location>
</feature>
<dbReference type="PANTHER" id="PTHR43877">
    <property type="entry name" value="AMINOALKYLPHOSPHONATE N-ACETYLTRANSFERASE-RELATED-RELATED"/>
    <property type="match status" value="1"/>
</dbReference>
<organism evidence="4 5">
    <name type="scientific">Agromyces protaetiae</name>
    <dbReference type="NCBI Taxonomy" id="2509455"/>
    <lineage>
        <taxon>Bacteria</taxon>
        <taxon>Bacillati</taxon>
        <taxon>Actinomycetota</taxon>
        <taxon>Actinomycetes</taxon>
        <taxon>Micrococcales</taxon>
        <taxon>Microbacteriaceae</taxon>
        <taxon>Agromyces</taxon>
    </lineage>
</organism>
<evidence type="ECO:0000313" key="5">
    <source>
        <dbReference type="Proteomes" id="UP000291259"/>
    </source>
</evidence>
<dbReference type="Gene3D" id="3.40.630.30">
    <property type="match status" value="1"/>
</dbReference>
<dbReference type="Proteomes" id="UP000291259">
    <property type="component" value="Chromosome"/>
</dbReference>
<dbReference type="PROSITE" id="PS51186">
    <property type="entry name" value="GNAT"/>
    <property type="match status" value="1"/>
</dbReference>
<evidence type="ECO:0000259" key="3">
    <source>
        <dbReference type="PROSITE" id="PS51186"/>
    </source>
</evidence>
<evidence type="ECO:0000256" key="2">
    <source>
        <dbReference type="ARBA" id="ARBA00023315"/>
    </source>
</evidence>
<dbReference type="CDD" id="cd04301">
    <property type="entry name" value="NAT_SF"/>
    <property type="match status" value="1"/>
</dbReference>
<keyword evidence="5" id="KW-1185">Reference proteome</keyword>
<protein>
    <submittedName>
        <fullName evidence="4">GNAT family N-acetyltransferase</fullName>
    </submittedName>
</protein>
<dbReference type="InterPro" id="IPR016181">
    <property type="entry name" value="Acyl_CoA_acyltransferase"/>
</dbReference>
<dbReference type="GO" id="GO:0016747">
    <property type="term" value="F:acyltransferase activity, transferring groups other than amino-acyl groups"/>
    <property type="evidence" value="ECO:0007669"/>
    <property type="project" value="InterPro"/>
</dbReference>
<sequence length="169" mass="18937">MPASELVIRTTREDDWQAVRALRLEMLRDFPLAYGETLEHALRVEEQGWRGRARRGESEGQTSVVAIEGERWVGHMGGYIPDASTGPLLVSVYVAPDRRGDSHGVSRALLAEVERWAAGFGGTLRLEVHERNPRAIAFYEKVGFHLTGASRPYELEPGGRELEMIKRLA</sequence>
<dbReference type="OrthoDB" id="9799092at2"/>
<evidence type="ECO:0000256" key="1">
    <source>
        <dbReference type="ARBA" id="ARBA00022679"/>
    </source>
</evidence>
<dbReference type="KEGG" id="agf:ET445_01975"/>
<dbReference type="PANTHER" id="PTHR43877:SF2">
    <property type="entry name" value="AMINOALKYLPHOSPHONATE N-ACETYLTRANSFERASE-RELATED"/>
    <property type="match status" value="1"/>
</dbReference>
<dbReference type="Pfam" id="PF00583">
    <property type="entry name" value="Acetyltransf_1"/>
    <property type="match status" value="1"/>
</dbReference>
<dbReference type="SUPFAM" id="SSF55729">
    <property type="entry name" value="Acyl-CoA N-acyltransferases (Nat)"/>
    <property type="match status" value="1"/>
</dbReference>
<dbReference type="AlphaFoldDB" id="A0A4P6F9K4"/>
<reference evidence="4 5" key="1">
    <citation type="submission" date="2019-01" db="EMBL/GenBank/DDBJ databases">
        <title>Genome sequencing of strain FW100M-8.</title>
        <authorList>
            <person name="Heo J."/>
            <person name="Kim S.-J."/>
            <person name="Kim J.-S."/>
            <person name="Hong S.-B."/>
            <person name="Kwon S.-W."/>
        </authorList>
    </citation>
    <scope>NUCLEOTIDE SEQUENCE [LARGE SCALE GENOMIC DNA]</scope>
    <source>
        <strain evidence="4 5">FW100M-8</strain>
    </source>
</reference>
<dbReference type="InterPro" id="IPR000182">
    <property type="entry name" value="GNAT_dom"/>
</dbReference>
<evidence type="ECO:0000313" key="4">
    <source>
        <dbReference type="EMBL" id="QAY72285.1"/>
    </source>
</evidence>
<dbReference type="InterPro" id="IPR050832">
    <property type="entry name" value="Bact_Acetyltransf"/>
</dbReference>
<dbReference type="EMBL" id="CP035491">
    <property type="protein sequence ID" value="QAY72285.1"/>
    <property type="molecule type" value="Genomic_DNA"/>
</dbReference>
<proteinExistence type="predicted"/>
<keyword evidence="2" id="KW-0012">Acyltransferase</keyword>
<accession>A0A4P6F9K4</accession>
<keyword evidence="1 4" id="KW-0808">Transferase</keyword>